<keyword evidence="4 10" id="KW-0317">Glutathione biosynthesis</keyword>
<dbReference type="OrthoDB" id="9785415at2"/>
<evidence type="ECO:0000256" key="10">
    <source>
        <dbReference type="HAMAP-Rule" id="MF_00162"/>
    </source>
</evidence>
<dbReference type="InterPro" id="IPR013815">
    <property type="entry name" value="ATP_grasp_subdomain_1"/>
</dbReference>
<evidence type="ECO:0000256" key="9">
    <source>
        <dbReference type="ARBA" id="ARBA00023211"/>
    </source>
</evidence>
<comment type="catalytic activity">
    <reaction evidence="10">
        <text>gamma-L-glutamyl-L-cysteine + glycine + ATP = glutathione + ADP + phosphate + H(+)</text>
        <dbReference type="Rhea" id="RHEA:13557"/>
        <dbReference type="ChEBI" id="CHEBI:15378"/>
        <dbReference type="ChEBI" id="CHEBI:30616"/>
        <dbReference type="ChEBI" id="CHEBI:43474"/>
        <dbReference type="ChEBI" id="CHEBI:57305"/>
        <dbReference type="ChEBI" id="CHEBI:57925"/>
        <dbReference type="ChEBI" id="CHEBI:58173"/>
        <dbReference type="ChEBI" id="CHEBI:456216"/>
        <dbReference type="EC" id="6.3.2.3"/>
    </reaction>
</comment>
<proteinExistence type="inferred from homology"/>
<dbReference type="RefSeq" id="WP_055423390.1">
    <property type="nucleotide sequence ID" value="NZ_CYHH01000004.1"/>
</dbReference>
<evidence type="ECO:0000259" key="11">
    <source>
        <dbReference type="PROSITE" id="PS50975"/>
    </source>
</evidence>
<keyword evidence="3 10" id="KW-0436">Ligase</keyword>
<keyword evidence="8" id="KW-0460">Magnesium</keyword>
<evidence type="ECO:0000256" key="4">
    <source>
        <dbReference type="ARBA" id="ARBA00022684"/>
    </source>
</evidence>
<evidence type="ECO:0000313" key="13">
    <source>
        <dbReference type="Proteomes" id="UP000182108"/>
    </source>
</evidence>
<organism evidence="12 13">
    <name type="scientific">Tepidiphilus thermophilus</name>
    <dbReference type="NCBI Taxonomy" id="876478"/>
    <lineage>
        <taxon>Bacteria</taxon>
        <taxon>Pseudomonadati</taxon>
        <taxon>Pseudomonadota</taxon>
        <taxon>Hydrogenophilia</taxon>
        <taxon>Hydrogenophilales</taxon>
        <taxon>Hydrogenophilaceae</taxon>
        <taxon>Tepidiphilus</taxon>
    </lineage>
</organism>
<comment type="cofactor">
    <cofactor evidence="1">
        <name>Mn(2+)</name>
        <dbReference type="ChEBI" id="CHEBI:29035"/>
    </cofactor>
</comment>
<evidence type="ECO:0000256" key="3">
    <source>
        <dbReference type="ARBA" id="ARBA00022598"/>
    </source>
</evidence>
<dbReference type="Gene3D" id="3.30.470.20">
    <property type="entry name" value="ATP-grasp fold, B domain"/>
    <property type="match status" value="1"/>
</dbReference>
<dbReference type="Gene3D" id="3.40.50.20">
    <property type="match status" value="1"/>
</dbReference>
<dbReference type="InterPro" id="IPR011761">
    <property type="entry name" value="ATP-grasp"/>
</dbReference>
<dbReference type="InterPro" id="IPR004215">
    <property type="entry name" value="GSHS_N"/>
</dbReference>
<dbReference type="InterPro" id="IPR006284">
    <property type="entry name" value="Glut_synth_pro"/>
</dbReference>
<evidence type="ECO:0000256" key="6">
    <source>
        <dbReference type="ARBA" id="ARBA00022741"/>
    </source>
</evidence>
<sequence>MKLAFLVDPLPKLKVTKDSSIAMMRAAQARGHEIWTCQREGLCWEEGAVWLSAQLIALTDGGAGAWYEVVSEARVRADQFDALLMRQDPPFDFEYLTATWLLERAEAQGARVWNRPRAIRDHSEKLSILEFPQFTPATMVARDPERIHAFIDALGDVILKPLDGMGGSQIFRVHREDHNRYVIVETLTHHGHRTIMAQEYLPQIRDGDKRVLVIAGQVMPYALARIPKPGETRGNLAAGGRGVAVPLTEAEREVAEALAPILWQRGLLIVGLDLIGGRLTEINVTSPTCMVEIAAQTGFSAAERVIEALERLAAG</sequence>
<evidence type="ECO:0000256" key="1">
    <source>
        <dbReference type="ARBA" id="ARBA00001936"/>
    </source>
</evidence>
<comment type="cofactor">
    <cofactor evidence="2">
        <name>Mg(2+)</name>
        <dbReference type="ChEBI" id="CHEBI:18420"/>
    </cofactor>
</comment>
<comment type="similarity">
    <text evidence="10">Belongs to the prokaryotic GSH synthase family.</text>
</comment>
<evidence type="ECO:0000256" key="5">
    <source>
        <dbReference type="ARBA" id="ARBA00022723"/>
    </source>
</evidence>
<keyword evidence="6 10" id="KW-0547">Nucleotide-binding</keyword>
<dbReference type="Pfam" id="PF02955">
    <property type="entry name" value="GSH-S_ATP"/>
    <property type="match status" value="1"/>
</dbReference>
<dbReference type="PANTHER" id="PTHR21621:SF4">
    <property type="entry name" value="GLUTATHIONE SYNTHETASE"/>
    <property type="match status" value="1"/>
</dbReference>
<dbReference type="PROSITE" id="PS50975">
    <property type="entry name" value="ATP_GRASP"/>
    <property type="match status" value="1"/>
</dbReference>
<dbReference type="Proteomes" id="UP000182108">
    <property type="component" value="Unassembled WGS sequence"/>
</dbReference>
<dbReference type="GO" id="GO:0004363">
    <property type="term" value="F:glutathione synthase activity"/>
    <property type="evidence" value="ECO:0007669"/>
    <property type="project" value="UniProtKB-UniRule"/>
</dbReference>
<keyword evidence="9" id="KW-0464">Manganese</keyword>
<dbReference type="UniPathway" id="UPA00142">
    <property type="reaction ID" value="UER00210"/>
</dbReference>
<gene>
    <name evidence="10" type="primary">gshB</name>
    <name evidence="12" type="ORF">Ga0061068_104210</name>
</gene>
<evidence type="ECO:0000313" key="12">
    <source>
        <dbReference type="EMBL" id="CUB07096.1"/>
    </source>
</evidence>
<dbReference type="GO" id="GO:0046872">
    <property type="term" value="F:metal ion binding"/>
    <property type="evidence" value="ECO:0007669"/>
    <property type="project" value="UniProtKB-KW"/>
</dbReference>
<dbReference type="HAMAP" id="MF_00162">
    <property type="entry name" value="GSH_S"/>
    <property type="match status" value="1"/>
</dbReference>
<keyword evidence="13" id="KW-1185">Reference proteome</keyword>
<dbReference type="AlphaFoldDB" id="A0A0K6IVG4"/>
<reference evidence="13" key="1">
    <citation type="submission" date="2015-08" db="EMBL/GenBank/DDBJ databases">
        <authorList>
            <person name="Babu N.S."/>
            <person name="Beckwith C.J."/>
            <person name="Beseler K.G."/>
            <person name="Brison A."/>
            <person name="Carone J.V."/>
            <person name="Caskin T.P."/>
            <person name="Diamond M."/>
            <person name="Durham M.E."/>
            <person name="Foxe J.M."/>
            <person name="Go M."/>
            <person name="Henderson B.A."/>
            <person name="Jones I.B."/>
            <person name="McGettigan J.A."/>
            <person name="Micheletti S.J."/>
            <person name="Nasrallah M.E."/>
            <person name="Ortiz D."/>
            <person name="Piller C.R."/>
            <person name="Privatt S.R."/>
            <person name="Schneider S.L."/>
            <person name="Sharp S."/>
            <person name="Smith T.C."/>
            <person name="Stanton J.D."/>
            <person name="Ullery H.E."/>
            <person name="Wilson R.J."/>
            <person name="Serrano M.G."/>
            <person name="Buck G."/>
            <person name="Lee V."/>
            <person name="Wang Y."/>
            <person name="Carvalho R."/>
            <person name="Voegtly L."/>
            <person name="Shi R."/>
            <person name="Duckworth R."/>
            <person name="Johnson A."/>
            <person name="Loviza R."/>
            <person name="Walstead R."/>
            <person name="Shah Z."/>
            <person name="Kiflezghi M."/>
            <person name="Wade K."/>
            <person name="Ball S.L."/>
            <person name="Bradley K.W."/>
            <person name="Asai D.J."/>
            <person name="Bowman C.A."/>
            <person name="Russell D.A."/>
            <person name="Pope W.H."/>
            <person name="Jacobs-Sera D."/>
            <person name="Hendrix R.W."/>
            <person name="Hatfull G.F."/>
        </authorList>
    </citation>
    <scope>NUCLEOTIDE SEQUENCE [LARGE SCALE GENOMIC DNA]</scope>
    <source>
        <strain evidence="13">JCM 19170</strain>
    </source>
</reference>
<dbReference type="GO" id="GO:0005524">
    <property type="term" value="F:ATP binding"/>
    <property type="evidence" value="ECO:0007669"/>
    <property type="project" value="UniProtKB-UniRule"/>
</dbReference>
<keyword evidence="7 10" id="KW-0067">ATP-binding</keyword>
<dbReference type="Pfam" id="PF02951">
    <property type="entry name" value="GSH-S_N"/>
    <property type="match status" value="1"/>
</dbReference>
<dbReference type="NCBIfam" id="NF003573">
    <property type="entry name" value="PRK05246.1"/>
    <property type="match status" value="1"/>
</dbReference>
<comment type="pathway">
    <text evidence="10">Sulfur metabolism; glutathione biosynthesis; glutathione from L-cysteine and L-glutamate: step 2/2.</text>
</comment>
<dbReference type="EC" id="6.3.2.3" evidence="10"/>
<name>A0A0K6IVG4_9PROT</name>
<dbReference type="InterPro" id="IPR004218">
    <property type="entry name" value="GSHS_ATP-bd"/>
</dbReference>
<dbReference type="SUPFAM" id="SSF56059">
    <property type="entry name" value="Glutathione synthetase ATP-binding domain-like"/>
    <property type="match status" value="1"/>
</dbReference>
<dbReference type="Gene3D" id="3.30.1490.20">
    <property type="entry name" value="ATP-grasp fold, A domain"/>
    <property type="match status" value="1"/>
</dbReference>
<dbReference type="NCBIfam" id="TIGR01380">
    <property type="entry name" value="glut_syn"/>
    <property type="match status" value="1"/>
</dbReference>
<dbReference type="PANTHER" id="PTHR21621">
    <property type="entry name" value="RIBOSOMAL PROTEIN S6 MODIFICATION PROTEIN"/>
    <property type="match status" value="1"/>
</dbReference>
<dbReference type="SUPFAM" id="SSF52440">
    <property type="entry name" value="PreATP-grasp domain"/>
    <property type="match status" value="1"/>
</dbReference>
<dbReference type="InterPro" id="IPR016185">
    <property type="entry name" value="PreATP-grasp_dom_sf"/>
</dbReference>
<evidence type="ECO:0000256" key="7">
    <source>
        <dbReference type="ARBA" id="ARBA00022840"/>
    </source>
</evidence>
<keyword evidence="5" id="KW-0479">Metal-binding</keyword>
<accession>A0A0K6IVG4</accession>
<dbReference type="EMBL" id="CYHH01000004">
    <property type="protein sequence ID" value="CUB07096.1"/>
    <property type="molecule type" value="Genomic_DNA"/>
</dbReference>
<protein>
    <recommendedName>
        <fullName evidence="10">Glutathione synthetase</fullName>
        <ecNumber evidence="10">6.3.2.3</ecNumber>
    </recommendedName>
    <alternativeName>
        <fullName evidence="10">GSH synthetase</fullName>
        <shortName evidence="10">GSH-S</shortName>
        <shortName evidence="10">GSHase</shortName>
    </alternativeName>
    <alternativeName>
        <fullName evidence="10">Glutathione synthase</fullName>
    </alternativeName>
</protein>
<evidence type="ECO:0000256" key="8">
    <source>
        <dbReference type="ARBA" id="ARBA00022842"/>
    </source>
</evidence>
<feature type="domain" description="ATP-grasp" evidence="11">
    <location>
        <begin position="125"/>
        <end position="310"/>
    </location>
</feature>
<evidence type="ECO:0000256" key="2">
    <source>
        <dbReference type="ARBA" id="ARBA00001946"/>
    </source>
</evidence>
<dbReference type="GO" id="GO:0005737">
    <property type="term" value="C:cytoplasm"/>
    <property type="evidence" value="ECO:0007669"/>
    <property type="project" value="TreeGrafter"/>
</dbReference>